<dbReference type="PANTHER" id="PTHR37422:SF13">
    <property type="entry name" value="LIPOPOLYSACCHARIDE BIOSYNTHESIS PROTEIN PA4999-RELATED"/>
    <property type="match status" value="1"/>
</dbReference>
<keyword evidence="4 5" id="KW-0472">Membrane</keyword>
<feature type="domain" description="Protein glycosylation ligase" evidence="8">
    <location>
        <begin position="168"/>
        <end position="190"/>
    </location>
</feature>
<comment type="subcellular location">
    <subcellularLocation>
        <location evidence="1">Membrane</location>
        <topology evidence="1">Multi-pass membrane protein</topology>
    </subcellularLocation>
</comment>
<evidence type="ECO:0000256" key="3">
    <source>
        <dbReference type="ARBA" id="ARBA00022989"/>
    </source>
</evidence>
<keyword evidence="10" id="KW-1185">Reference proteome</keyword>
<evidence type="ECO:0000256" key="5">
    <source>
        <dbReference type="SAM" id="Phobius"/>
    </source>
</evidence>
<evidence type="ECO:0000259" key="7">
    <source>
        <dbReference type="Pfam" id="PF11846"/>
    </source>
</evidence>
<gene>
    <name evidence="9" type="ORF">KAK11_01760</name>
</gene>
<evidence type="ECO:0000259" key="8">
    <source>
        <dbReference type="Pfam" id="PF15864"/>
    </source>
</evidence>
<dbReference type="InterPro" id="IPR007016">
    <property type="entry name" value="O-antigen_ligase-rel_domated"/>
</dbReference>
<evidence type="ECO:0000256" key="2">
    <source>
        <dbReference type="ARBA" id="ARBA00022692"/>
    </source>
</evidence>
<dbReference type="InterPro" id="IPR021797">
    <property type="entry name" value="Wzy_C_2"/>
</dbReference>
<feature type="transmembrane region" description="Helical" evidence="5">
    <location>
        <begin position="207"/>
        <end position="238"/>
    </location>
</feature>
<organism evidence="9 10">
    <name type="scientific">Ideonella paludis</name>
    <dbReference type="NCBI Taxonomy" id="1233411"/>
    <lineage>
        <taxon>Bacteria</taxon>
        <taxon>Pseudomonadati</taxon>
        <taxon>Pseudomonadota</taxon>
        <taxon>Betaproteobacteria</taxon>
        <taxon>Burkholderiales</taxon>
        <taxon>Sphaerotilaceae</taxon>
        <taxon>Ideonella</taxon>
    </lineage>
</organism>
<feature type="transmembrane region" description="Helical" evidence="5">
    <location>
        <begin position="64"/>
        <end position="83"/>
    </location>
</feature>
<evidence type="ECO:0000313" key="9">
    <source>
        <dbReference type="EMBL" id="MBQ0934035.1"/>
    </source>
</evidence>
<evidence type="ECO:0000313" key="10">
    <source>
        <dbReference type="Proteomes" id="UP000672097"/>
    </source>
</evidence>
<dbReference type="Pfam" id="PF15864">
    <property type="entry name" value="PglL_A"/>
    <property type="match status" value="1"/>
</dbReference>
<dbReference type="PANTHER" id="PTHR37422">
    <property type="entry name" value="TEICHURONIC ACID BIOSYNTHESIS PROTEIN TUAE"/>
    <property type="match status" value="1"/>
</dbReference>
<name>A0ABS5DSF9_9BURK</name>
<reference evidence="9 10" key="1">
    <citation type="submission" date="2021-04" db="EMBL/GenBank/DDBJ databases">
        <title>The genome sequence of type strain Ideonella paludis KCTC 32238.</title>
        <authorList>
            <person name="Liu Y."/>
        </authorList>
    </citation>
    <scope>NUCLEOTIDE SEQUENCE [LARGE SCALE GENOMIC DNA]</scope>
    <source>
        <strain evidence="9 10">KCTC 32238</strain>
    </source>
</reference>
<dbReference type="EMBL" id="JAGQDG010000001">
    <property type="protein sequence ID" value="MBQ0934035.1"/>
    <property type="molecule type" value="Genomic_DNA"/>
</dbReference>
<sequence length="595" mass="64635">MSSQARDVLLASCLLAATAPILLAFSRTPTVTMFNHLLSFLGWGVVLLTFRGQMQASGAQWRQAAPMMSALALLVGAALWSWWAGAWPSSLALSGLALLGGTAAVLWAAGCARRAQDQGQAAFHAFASAVVCGGVLSALIAVVQVFAPTWLEGGISQWIAPSGIVGRAVGNLRQPNHLSSWLMWALIALVPLAEQRRLLGWTLPGRAFVAMAALMVLGVVLTASRTGVLGIVLLALWAVVDKRLQRPVRWALWAAPVLYVVFWFLLSLWAQSTQHTFGGEARLAEADLSASRFGIWSNTWAMVLQQPWTGVGMGQYNFAWTLTPFPGRPTAFFDHSHNLPLQLLVELGVVLGGLVLGLLVWSLGLAAQRAWRVTGESASQGRAAVVMLLLIGLHSLLEYPLWYAYFLLPAAWAWGFALVSPPQTPPSEAAPSAEALPWVAHKPLQLWGALLACGAVFAALDYWRVVEIYLPSANAPSLEKRIARGQNSVFYRYQADYALATTMDPAILTPEAFSTTTHALLDARLMLAWAKALEAQGSHDEARYVAARLKEFRNPMAKEFFAACDQPTNEQALPFQCQPPTRSLTWRDLLQNAKP</sequence>
<feature type="transmembrane region" description="Helical" evidence="5">
    <location>
        <begin position="89"/>
        <end position="109"/>
    </location>
</feature>
<feature type="transmembrane region" description="Helical" evidence="5">
    <location>
        <begin position="343"/>
        <end position="367"/>
    </location>
</feature>
<accession>A0ABS5DSF9</accession>
<dbReference type="InterPro" id="IPR051533">
    <property type="entry name" value="WaaL-like"/>
</dbReference>
<dbReference type="Pfam" id="PF11846">
    <property type="entry name" value="Wzy_C_2"/>
    <property type="match status" value="1"/>
</dbReference>
<feature type="transmembrane region" description="Helical" evidence="5">
    <location>
        <begin position="250"/>
        <end position="270"/>
    </location>
</feature>
<feature type="domain" description="Virulence factor membrane-bound polymerase C-terminal" evidence="7">
    <location>
        <begin position="384"/>
        <end position="550"/>
    </location>
</feature>
<comment type="caution">
    <text evidence="9">The sequence shown here is derived from an EMBL/GenBank/DDBJ whole genome shotgun (WGS) entry which is preliminary data.</text>
</comment>
<dbReference type="InterPro" id="IPR031726">
    <property type="entry name" value="PglL_A"/>
</dbReference>
<evidence type="ECO:0000256" key="1">
    <source>
        <dbReference type="ARBA" id="ARBA00004141"/>
    </source>
</evidence>
<dbReference type="Pfam" id="PF04932">
    <property type="entry name" value="Wzy_C"/>
    <property type="match status" value="1"/>
</dbReference>
<evidence type="ECO:0000256" key="4">
    <source>
        <dbReference type="ARBA" id="ARBA00023136"/>
    </source>
</evidence>
<keyword evidence="3 5" id="KW-1133">Transmembrane helix</keyword>
<proteinExistence type="predicted"/>
<feature type="domain" description="O-antigen ligase-related" evidence="6">
    <location>
        <begin position="211"/>
        <end position="353"/>
    </location>
</feature>
<keyword evidence="2 5" id="KW-0812">Transmembrane</keyword>
<dbReference type="Proteomes" id="UP000672097">
    <property type="component" value="Unassembled WGS sequence"/>
</dbReference>
<protein>
    <submittedName>
        <fullName evidence="9">O-antigen ligase C-terminal domain-containing protein</fullName>
    </submittedName>
</protein>
<keyword evidence="9" id="KW-0436">Ligase</keyword>
<feature type="transmembrane region" description="Helical" evidence="5">
    <location>
        <begin position="444"/>
        <end position="463"/>
    </location>
</feature>
<feature type="transmembrane region" description="Helical" evidence="5">
    <location>
        <begin position="34"/>
        <end position="52"/>
    </location>
</feature>
<feature type="transmembrane region" description="Helical" evidence="5">
    <location>
        <begin position="379"/>
        <end position="397"/>
    </location>
</feature>
<evidence type="ECO:0000259" key="6">
    <source>
        <dbReference type="Pfam" id="PF04932"/>
    </source>
</evidence>
<dbReference type="GO" id="GO:0016874">
    <property type="term" value="F:ligase activity"/>
    <property type="evidence" value="ECO:0007669"/>
    <property type="project" value="UniProtKB-KW"/>
</dbReference>
<feature type="transmembrane region" description="Helical" evidence="5">
    <location>
        <begin position="121"/>
        <end position="147"/>
    </location>
</feature>